<proteinExistence type="predicted"/>
<evidence type="ECO:0000313" key="2">
    <source>
        <dbReference type="EMBL" id="EIW77077.1"/>
    </source>
</evidence>
<protein>
    <submittedName>
        <fullName evidence="2">Uncharacterized protein</fullName>
    </submittedName>
</protein>
<evidence type="ECO:0000256" key="1">
    <source>
        <dbReference type="SAM" id="MobiDB-lite"/>
    </source>
</evidence>
<feature type="compositionally biased region" description="Low complexity" evidence="1">
    <location>
        <begin position="113"/>
        <end position="122"/>
    </location>
</feature>
<comment type="caution">
    <text evidence="2">The sequence shown here is derived from an EMBL/GenBank/DDBJ whole genome shotgun (WGS) entry which is preliminary data.</text>
</comment>
<evidence type="ECO:0000313" key="3">
    <source>
        <dbReference type="Proteomes" id="UP000053558"/>
    </source>
</evidence>
<dbReference type="GeneID" id="19203750"/>
<dbReference type="EMBL" id="JH711584">
    <property type="protein sequence ID" value="EIW77077.1"/>
    <property type="molecule type" value="Genomic_DNA"/>
</dbReference>
<dbReference type="AlphaFoldDB" id="A0A5M3MDG8"/>
<sequence length="140" mass="15235">MSAHSPVPPLKNLTNSSGSPGGVTVQVETLIYDEEAVSCDGQYHFRISYAFTKCFLIAFEPEFAIRQSPRFPLDDLRVRTFESEPWRGGEKKLSQWYKSVANVAAGKRPSTPPAGSAAAARDLAPDTRSEPEGSPYGPST</sequence>
<dbReference type="Proteomes" id="UP000053558">
    <property type="component" value="Unassembled WGS sequence"/>
</dbReference>
<organism evidence="2 3">
    <name type="scientific">Coniophora puteana (strain RWD-64-598)</name>
    <name type="common">Brown rot fungus</name>
    <dbReference type="NCBI Taxonomy" id="741705"/>
    <lineage>
        <taxon>Eukaryota</taxon>
        <taxon>Fungi</taxon>
        <taxon>Dikarya</taxon>
        <taxon>Basidiomycota</taxon>
        <taxon>Agaricomycotina</taxon>
        <taxon>Agaricomycetes</taxon>
        <taxon>Agaricomycetidae</taxon>
        <taxon>Boletales</taxon>
        <taxon>Coniophorineae</taxon>
        <taxon>Coniophoraceae</taxon>
        <taxon>Coniophora</taxon>
    </lineage>
</organism>
<keyword evidence="3" id="KW-1185">Reference proteome</keyword>
<gene>
    <name evidence="2" type="ORF">CONPUDRAFT_157345</name>
</gene>
<accession>A0A5M3MDG8</accession>
<feature type="region of interest" description="Disordered" evidence="1">
    <location>
        <begin position="104"/>
        <end position="140"/>
    </location>
</feature>
<dbReference type="KEGG" id="cput:CONPUDRAFT_157345"/>
<name>A0A5M3MDG8_CONPW</name>
<reference evidence="3" key="1">
    <citation type="journal article" date="2012" name="Science">
        <title>The Paleozoic origin of enzymatic lignin decomposition reconstructed from 31 fungal genomes.</title>
        <authorList>
            <person name="Floudas D."/>
            <person name="Binder M."/>
            <person name="Riley R."/>
            <person name="Barry K."/>
            <person name="Blanchette R.A."/>
            <person name="Henrissat B."/>
            <person name="Martinez A.T."/>
            <person name="Otillar R."/>
            <person name="Spatafora J.W."/>
            <person name="Yadav J.S."/>
            <person name="Aerts A."/>
            <person name="Benoit I."/>
            <person name="Boyd A."/>
            <person name="Carlson A."/>
            <person name="Copeland A."/>
            <person name="Coutinho P.M."/>
            <person name="de Vries R.P."/>
            <person name="Ferreira P."/>
            <person name="Findley K."/>
            <person name="Foster B."/>
            <person name="Gaskell J."/>
            <person name="Glotzer D."/>
            <person name="Gorecki P."/>
            <person name="Heitman J."/>
            <person name="Hesse C."/>
            <person name="Hori C."/>
            <person name="Igarashi K."/>
            <person name="Jurgens J.A."/>
            <person name="Kallen N."/>
            <person name="Kersten P."/>
            <person name="Kohler A."/>
            <person name="Kuees U."/>
            <person name="Kumar T.K.A."/>
            <person name="Kuo A."/>
            <person name="LaButti K."/>
            <person name="Larrondo L.F."/>
            <person name="Lindquist E."/>
            <person name="Ling A."/>
            <person name="Lombard V."/>
            <person name="Lucas S."/>
            <person name="Lundell T."/>
            <person name="Martin R."/>
            <person name="McLaughlin D.J."/>
            <person name="Morgenstern I."/>
            <person name="Morin E."/>
            <person name="Murat C."/>
            <person name="Nagy L.G."/>
            <person name="Nolan M."/>
            <person name="Ohm R.A."/>
            <person name="Patyshakuliyeva A."/>
            <person name="Rokas A."/>
            <person name="Ruiz-Duenas F.J."/>
            <person name="Sabat G."/>
            <person name="Salamov A."/>
            <person name="Samejima M."/>
            <person name="Schmutz J."/>
            <person name="Slot J.C."/>
            <person name="St John F."/>
            <person name="Stenlid J."/>
            <person name="Sun H."/>
            <person name="Sun S."/>
            <person name="Syed K."/>
            <person name="Tsang A."/>
            <person name="Wiebenga A."/>
            <person name="Young D."/>
            <person name="Pisabarro A."/>
            <person name="Eastwood D.C."/>
            <person name="Martin F."/>
            <person name="Cullen D."/>
            <person name="Grigoriev I.V."/>
            <person name="Hibbett D.S."/>
        </authorList>
    </citation>
    <scope>NUCLEOTIDE SEQUENCE [LARGE SCALE GENOMIC DNA]</scope>
    <source>
        <strain evidence="3">RWD-64-598 SS2</strain>
    </source>
</reference>
<dbReference type="RefSeq" id="XP_007772528.1">
    <property type="nucleotide sequence ID" value="XM_007774338.1"/>
</dbReference>